<accession>A0A450UBK7</accession>
<dbReference type="AlphaFoldDB" id="A0A450UBK7"/>
<name>A0A450UBK7_9GAMM</name>
<reference evidence="1" key="1">
    <citation type="submission" date="2019-02" db="EMBL/GenBank/DDBJ databases">
        <authorList>
            <person name="Gruber-Vodicka R. H."/>
            <person name="Seah K. B. B."/>
        </authorList>
    </citation>
    <scope>NUCLEOTIDE SEQUENCE</scope>
    <source>
        <strain evidence="3">BECK_SA2B12</strain>
        <strain evidence="1">BECK_SA2B15</strain>
        <strain evidence="2">BECK_SA2B20</strain>
    </source>
</reference>
<evidence type="ECO:0000313" key="1">
    <source>
        <dbReference type="EMBL" id="VFJ89590.1"/>
    </source>
</evidence>
<gene>
    <name evidence="1" type="ORF">BECKH772A_GA0070896_1001611</name>
    <name evidence="2" type="ORF">BECKH772B_GA0070898_100338</name>
    <name evidence="3" type="ORF">BECKH772C_GA0070978_1001410</name>
</gene>
<proteinExistence type="predicted"/>
<dbReference type="EMBL" id="CAADFI010000033">
    <property type="protein sequence ID" value="VFJ92753.1"/>
    <property type="molecule type" value="Genomic_DNA"/>
</dbReference>
<evidence type="ECO:0000313" key="3">
    <source>
        <dbReference type="EMBL" id="VFJ97593.1"/>
    </source>
</evidence>
<protein>
    <submittedName>
        <fullName evidence="1">Uncharacterized protein</fullName>
    </submittedName>
</protein>
<organism evidence="1">
    <name type="scientific">Candidatus Kentrum eta</name>
    <dbReference type="NCBI Taxonomy" id="2126337"/>
    <lineage>
        <taxon>Bacteria</taxon>
        <taxon>Pseudomonadati</taxon>
        <taxon>Pseudomonadota</taxon>
        <taxon>Gammaproteobacteria</taxon>
        <taxon>Candidatus Kentrum</taxon>
    </lineage>
</organism>
<dbReference type="EMBL" id="CAADFJ010000014">
    <property type="protein sequence ID" value="VFJ97593.1"/>
    <property type="molecule type" value="Genomic_DNA"/>
</dbReference>
<dbReference type="EMBL" id="CAADFG010000016">
    <property type="protein sequence ID" value="VFJ89590.1"/>
    <property type="molecule type" value="Genomic_DNA"/>
</dbReference>
<sequence length="66" mass="6704">MGIGNIGPSGFMLGFASLTPTYLGLSGSPAPAWEPIGGAPSPLSLAFPGPRGQEETPIIRPQLILT</sequence>
<evidence type="ECO:0000313" key="2">
    <source>
        <dbReference type="EMBL" id="VFJ92753.1"/>
    </source>
</evidence>